<dbReference type="EMBL" id="HACA01008632">
    <property type="protein sequence ID" value="CDW25993.1"/>
    <property type="molecule type" value="Transcribed_RNA"/>
</dbReference>
<protein>
    <submittedName>
        <fullName evidence="1">Uncharacterized protein</fullName>
    </submittedName>
</protein>
<reference evidence="1" key="1">
    <citation type="submission" date="2014-05" db="EMBL/GenBank/DDBJ databases">
        <authorList>
            <person name="Chronopoulou M."/>
        </authorList>
    </citation>
    <scope>NUCLEOTIDE SEQUENCE</scope>
    <source>
        <tissue evidence="1">Whole organism</tissue>
    </source>
</reference>
<organism evidence="1">
    <name type="scientific">Lepeophtheirus salmonis</name>
    <name type="common">Salmon louse</name>
    <name type="synonym">Caligus salmonis</name>
    <dbReference type="NCBI Taxonomy" id="72036"/>
    <lineage>
        <taxon>Eukaryota</taxon>
        <taxon>Metazoa</taxon>
        <taxon>Ecdysozoa</taxon>
        <taxon>Arthropoda</taxon>
        <taxon>Crustacea</taxon>
        <taxon>Multicrustacea</taxon>
        <taxon>Hexanauplia</taxon>
        <taxon>Copepoda</taxon>
        <taxon>Siphonostomatoida</taxon>
        <taxon>Caligidae</taxon>
        <taxon>Lepeophtheirus</taxon>
    </lineage>
</organism>
<sequence length="30" mass="3738">MYYYKCWMPIQGRPQRRTAAPPPPKKRRNF</sequence>
<name>A0A0K2TIX5_LEPSM</name>
<evidence type="ECO:0000313" key="1">
    <source>
        <dbReference type="EMBL" id="CDW25993.1"/>
    </source>
</evidence>
<dbReference type="AlphaFoldDB" id="A0A0K2TIX5"/>
<accession>A0A0K2TIX5</accession>
<proteinExistence type="predicted"/>